<evidence type="ECO:0000313" key="9">
    <source>
        <dbReference type="Proteomes" id="UP000006755"/>
    </source>
</evidence>
<dbReference type="InterPro" id="IPR001789">
    <property type="entry name" value="Sig_transdc_resp-reg_receiver"/>
</dbReference>
<keyword evidence="4" id="KW-0597">Phosphoprotein</keyword>
<dbReference type="SUPFAM" id="SSF52172">
    <property type="entry name" value="CheY-like"/>
    <property type="match status" value="1"/>
</dbReference>
<feature type="domain" description="OmpR/PhoB-type" evidence="7">
    <location>
        <begin position="124"/>
        <end position="218"/>
    </location>
</feature>
<dbReference type="Gene3D" id="1.10.10.10">
    <property type="entry name" value="Winged helix-like DNA-binding domain superfamily/Winged helix DNA-binding domain"/>
    <property type="match status" value="1"/>
</dbReference>
<dbReference type="InterPro" id="IPR039420">
    <property type="entry name" value="WalR-like"/>
</dbReference>
<dbReference type="eggNOG" id="COG0745">
    <property type="taxonomic scope" value="Bacteria"/>
</dbReference>
<dbReference type="GO" id="GO:0032993">
    <property type="term" value="C:protein-DNA complex"/>
    <property type="evidence" value="ECO:0007669"/>
    <property type="project" value="TreeGrafter"/>
</dbReference>
<dbReference type="GO" id="GO:0000976">
    <property type="term" value="F:transcription cis-regulatory region binding"/>
    <property type="evidence" value="ECO:0007669"/>
    <property type="project" value="TreeGrafter"/>
</dbReference>
<sequence>MRLLLLEDDQLLGQGLVTALGREGYAVDWYQRVQEARQAMAVSQPDIAVLDWQLPDGSGVDLLKAWRKEGIALPMLVLTARDAIDDRIQGLDSGADDYLIKPFESRELLARLRALSRRPVGQVEPVLKNGQISLDPASHQVTLADSPVTLSRREFTLLHELMRQPDRVLTREQLIERLYSWGEELESNALEVHVHHLRKKLGSEVIKTLRGVGYVMPKLP</sequence>
<evidence type="ECO:0000256" key="4">
    <source>
        <dbReference type="PROSITE-ProRule" id="PRU00169"/>
    </source>
</evidence>
<dbReference type="SMART" id="SM00862">
    <property type="entry name" value="Trans_reg_C"/>
    <property type="match status" value="1"/>
</dbReference>
<dbReference type="GO" id="GO:0006355">
    <property type="term" value="P:regulation of DNA-templated transcription"/>
    <property type="evidence" value="ECO:0007669"/>
    <property type="project" value="InterPro"/>
</dbReference>
<dbReference type="Pfam" id="PF00486">
    <property type="entry name" value="Trans_reg_C"/>
    <property type="match status" value="1"/>
</dbReference>
<evidence type="ECO:0000256" key="2">
    <source>
        <dbReference type="ARBA" id="ARBA00023125"/>
    </source>
</evidence>
<comment type="caution">
    <text evidence="8">The sequence shown here is derived from an EMBL/GenBank/DDBJ whole genome shotgun (WGS) entry which is preliminary data.</text>
</comment>
<evidence type="ECO:0000256" key="5">
    <source>
        <dbReference type="PROSITE-ProRule" id="PRU01091"/>
    </source>
</evidence>
<dbReference type="Gene3D" id="6.10.250.690">
    <property type="match status" value="1"/>
</dbReference>
<dbReference type="STRING" id="745411.B3C1_08551"/>
<protein>
    <submittedName>
        <fullName evidence="8">Winged helix family two component transcriptional regulator</fullName>
    </submittedName>
</protein>
<dbReference type="Gene3D" id="3.40.50.2300">
    <property type="match status" value="1"/>
</dbReference>
<dbReference type="PANTHER" id="PTHR48111:SF67">
    <property type="entry name" value="TRANSCRIPTIONAL REGULATORY PROTEIN TCTD"/>
    <property type="match status" value="1"/>
</dbReference>
<dbReference type="Proteomes" id="UP000006755">
    <property type="component" value="Unassembled WGS sequence"/>
</dbReference>
<evidence type="ECO:0000259" key="6">
    <source>
        <dbReference type="PROSITE" id="PS50110"/>
    </source>
</evidence>
<feature type="DNA-binding region" description="OmpR/PhoB-type" evidence="5">
    <location>
        <begin position="124"/>
        <end position="218"/>
    </location>
</feature>
<feature type="modified residue" description="4-aspartylphosphate" evidence="4">
    <location>
        <position position="51"/>
    </location>
</feature>
<dbReference type="PANTHER" id="PTHR48111">
    <property type="entry name" value="REGULATOR OF RPOS"/>
    <property type="match status" value="1"/>
</dbReference>
<evidence type="ECO:0000256" key="3">
    <source>
        <dbReference type="ARBA" id="ARBA00023163"/>
    </source>
</evidence>
<keyword evidence="2 5" id="KW-0238">DNA-binding</keyword>
<feature type="domain" description="Response regulatory" evidence="6">
    <location>
        <begin position="2"/>
        <end position="116"/>
    </location>
</feature>
<dbReference type="CDD" id="cd00383">
    <property type="entry name" value="trans_reg_C"/>
    <property type="match status" value="1"/>
</dbReference>
<dbReference type="InterPro" id="IPR036388">
    <property type="entry name" value="WH-like_DNA-bd_sf"/>
</dbReference>
<keyword evidence="1" id="KW-0805">Transcription regulation</keyword>
<dbReference type="GO" id="GO:0005829">
    <property type="term" value="C:cytosol"/>
    <property type="evidence" value="ECO:0007669"/>
    <property type="project" value="TreeGrafter"/>
</dbReference>
<dbReference type="PROSITE" id="PS51755">
    <property type="entry name" value="OMPR_PHOB"/>
    <property type="match status" value="1"/>
</dbReference>
<organism evidence="8 9">
    <name type="scientific">Gallaecimonas xiamenensis 3-C-1</name>
    <dbReference type="NCBI Taxonomy" id="745411"/>
    <lineage>
        <taxon>Bacteria</taxon>
        <taxon>Pseudomonadati</taxon>
        <taxon>Pseudomonadota</taxon>
        <taxon>Gammaproteobacteria</taxon>
        <taxon>Enterobacterales</taxon>
        <taxon>Gallaecimonadaceae</taxon>
        <taxon>Gallaecimonas</taxon>
    </lineage>
</organism>
<dbReference type="RefSeq" id="WP_008484224.1">
    <property type="nucleotide sequence ID" value="NZ_AMRI01000010.1"/>
</dbReference>
<dbReference type="PATRIC" id="fig|745411.4.peg.1669"/>
<dbReference type="Pfam" id="PF00072">
    <property type="entry name" value="Response_reg"/>
    <property type="match status" value="1"/>
</dbReference>
<dbReference type="AlphaFoldDB" id="K2JX86"/>
<evidence type="ECO:0000313" key="8">
    <source>
        <dbReference type="EMBL" id="EKE74924.1"/>
    </source>
</evidence>
<dbReference type="EMBL" id="AMRI01000010">
    <property type="protein sequence ID" value="EKE74924.1"/>
    <property type="molecule type" value="Genomic_DNA"/>
</dbReference>
<dbReference type="OrthoDB" id="9802426at2"/>
<dbReference type="CDD" id="cd17624">
    <property type="entry name" value="REC_OmpR_PmrA-like"/>
    <property type="match status" value="1"/>
</dbReference>
<gene>
    <name evidence="8" type="ORF">B3C1_08551</name>
</gene>
<evidence type="ECO:0000256" key="1">
    <source>
        <dbReference type="ARBA" id="ARBA00023015"/>
    </source>
</evidence>
<proteinExistence type="predicted"/>
<dbReference type="GO" id="GO:0000156">
    <property type="term" value="F:phosphorelay response regulator activity"/>
    <property type="evidence" value="ECO:0007669"/>
    <property type="project" value="TreeGrafter"/>
</dbReference>
<name>K2JX86_9GAMM</name>
<dbReference type="SUPFAM" id="SSF46894">
    <property type="entry name" value="C-terminal effector domain of the bipartite response regulators"/>
    <property type="match status" value="1"/>
</dbReference>
<dbReference type="SMART" id="SM00448">
    <property type="entry name" value="REC"/>
    <property type="match status" value="1"/>
</dbReference>
<keyword evidence="9" id="KW-1185">Reference proteome</keyword>
<reference evidence="8 9" key="1">
    <citation type="journal article" date="2012" name="J. Bacteriol.">
        <title>Genome Sequence of Gallaecimonas xiamenensis Type Strain 3-C-1.</title>
        <authorList>
            <person name="Lai Q."/>
            <person name="Wang L."/>
            <person name="Wang W."/>
            <person name="Shao Z."/>
        </authorList>
    </citation>
    <scope>NUCLEOTIDE SEQUENCE [LARGE SCALE GENOMIC DNA]</scope>
    <source>
        <strain evidence="8 9">3-C-1</strain>
    </source>
</reference>
<evidence type="ECO:0000259" key="7">
    <source>
        <dbReference type="PROSITE" id="PS51755"/>
    </source>
</evidence>
<dbReference type="InterPro" id="IPR011006">
    <property type="entry name" value="CheY-like_superfamily"/>
</dbReference>
<dbReference type="InterPro" id="IPR016032">
    <property type="entry name" value="Sig_transdc_resp-reg_C-effctor"/>
</dbReference>
<keyword evidence="3" id="KW-0804">Transcription</keyword>
<dbReference type="PROSITE" id="PS50110">
    <property type="entry name" value="RESPONSE_REGULATORY"/>
    <property type="match status" value="1"/>
</dbReference>
<dbReference type="InterPro" id="IPR001867">
    <property type="entry name" value="OmpR/PhoB-type_DNA-bd"/>
</dbReference>
<accession>K2JX86</accession>